<name>A0ABT2N7A4_9CYAN</name>
<evidence type="ECO:0000313" key="2">
    <source>
        <dbReference type="Proteomes" id="UP001525961"/>
    </source>
</evidence>
<sequence>MNQPNLLELAKQGDAKAIATLMNRKLQPKGITAKASMKNDCLQIMLESAQVAPQETLVALIRKSVLTLGAEGIKRVKVYGKQAKEEFPAWSEEFEVEAPIVASLEETAQQGDVNAIATLIKQWLNSPGIAVKASWKNDCLQVKLESDEVPQQQSIIPIIQAGLIDIGIPTLASVKIFAQQNGDDFPEWEQEFAVEKAEPVLTETPEAIANEAENNKLVEGKADNPLSLQKESKQLSFWEQMTKKAKQAGDAIADATVQARKSASEKVPDVGGAIAGMASGAGKVVLETATGTGGAIAEATFTTFTAGKVVVQKAPEVGGSIANTAFQTSKVAIETAKNTAMQSTKGAGHVLEMIEKSPLLKNITKALKVDWIVQFIDAVDVVRAETEVRELQQKYPQEKPREIAHRLMLKKALIAAGSGLASSLVPGTALAMLGADLAATTALSAELVYQIAAAYGYNLEAPERKGEALAIFSLSLGSNLAIEAGVGLVGNIPLAGAVIGASSNAVIIYGLGYAACRFYQENFSEPLIMEGAIAETQVESQKYLEEAIEQQSLMDRIFVHLVLAGNPDKTWEQILPELQTLNFSPASLDAIGNNLQSPPPLETLLEQINSDFAIPLLAQCEKLAQLDGIVTPEEAQVIETINQKFNREIQSLVQQES</sequence>
<gene>
    <name evidence="1" type="ORF">NG792_12750</name>
</gene>
<proteinExistence type="predicted"/>
<comment type="caution">
    <text evidence="1">The sequence shown here is derived from an EMBL/GenBank/DDBJ whole genome shotgun (WGS) entry which is preliminary data.</text>
</comment>
<reference evidence="1 2" key="1">
    <citation type="journal article" date="2022" name="Front. Microbiol.">
        <title>High genomic differentiation and limited gene flow indicate recent cryptic speciation within the genus Laspinema (cyanobacteria).</title>
        <authorList>
            <person name="Stanojkovic A."/>
            <person name="Skoupy S."/>
            <person name="Skaloud P."/>
            <person name="Dvorak P."/>
        </authorList>
    </citation>
    <scope>NUCLEOTIDE SEQUENCE [LARGE SCALE GENOMIC DNA]</scope>
    <source>
        <strain evidence="1 2">D3b</strain>
    </source>
</reference>
<keyword evidence="2" id="KW-1185">Reference proteome</keyword>
<dbReference type="Proteomes" id="UP001525961">
    <property type="component" value="Unassembled WGS sequence"/>
</dbReference>
<protein>
    <submittedName>
        <fullName evidence="1">EcsC family protein</fullName>
    </submittedName>
</protein>
<dbReference type="RefSeq" id="WP_261235666.1">
    <property type="nucleotide sequence ID" value="NZ_JAMXFA010000015.1"/>
</dbReference>
<dbReference type="EMBL" id="JAMXFA010000015">
    <property type="protein sequence ID" value="MCT7978579.1"/>
    <property type="molecule type" value="Genomic_DNA"/>
</dbReference>
<evidence type="ECO:0000313" key="1">
    <source>
        <dbReference type="EMBL" id="MCT7978579.1"/>
    </source>
</evidence>
<accession>A0ABT2N7A4</accession>
<organism evidence="1 2">
    <name type="scientific">Laspinema olomoucense D3b</name>
    <dbReference type="NCBI Taxonomy" id="2953688"/>
    <lineage>
        <taxon>Bacteria</taxon>
        <taxon>Bacillati</taxon>
        <taxon>Cyanobacteriota</taxon>
        <taxon>Cyanophyceae</taxon>
        <taxon>Oscillatoriophycideae</taxon>
        <taxon>Oscillatoriales</taxon>
        <taxon>Laspinemataceae</taxon>
        <taxon>Laspinema</taxon>
        <taxon>Laspinema olomoucense</taxon>
    </lineage>
</organism>